<sequence length="289" mass="31292">MIGHTNLVRELKSLRKGRGVLSGRIVDRVGPALRAACEIGADDDVPVIRRKVTDRLIELAGLLPDDMGEAALIAFALKPETRHPLYQDRVSWAADQVNCDIRTIRRRVDEAIGHLAELAEEALASATAPGWHTSELHVVLSLDGPHPELLELHRVTATKDNLAELELTTTCPTDTPRVLYGGTLAGNNRLLLPTALPRGASHAFAIRAQLADTLSTLVHIPARPCGALDLRVRFGPSDVPSEARAIRGPARDSSGSLNTSPFLINEAGEIHLHFTDLAPGHPYGVQWTH</sequence>
<evidence type="ECO:0000313" key="1">
    <source>
        <dbReference type="EMBL" id="SER39973.1"/>
    </source>
</evidence>
<accession>A0A1H9NXB3</accession>
<keyword evidence="2" id="KW-1185">Reference proteome</keyword>
<protein>
    <submittedName>
        <fullName evidence="1">Uncharacterized protein</fullName>
    </submittedName>
</protein>
<dbReference type="AlphaFoldDB" id="A0A1H9NXB3"/>
<proteinExistence type="predicted"/>
<organism evidence="1 2">
    <name type="scientific">Actinokineospora terrae</name>
    <dbReference type="NCBI Taxonomy" id="155974"/>
    <lineage>
        <taxon>Bacteria</taxon>
        <taxon>Bacillati</taxon>
        <taxon>Actinomycetota</taxon>
        <taxon>Actinomycetes</taxon>
        <taxon>Pseudonocardiales</taxon>
        <taxon>Pseudonocardiaceae</taxon>
        <taxon>Actinokineospora</taxon>
    </lineage>
</organism>
<evidence type="ECO:0000313" key="2">
    <source>
        <dbReference type="Proteomes" id="UP000199051"/>
    </source>
</evidence>
<dbReference type="Proteomes" id="UP000199051">
    <property type="component" value="Unassembled WGS sequence"/>
</dbReference>
<name>A0A1H9NXB3_9PSEU</name>
<dbReference type="STRING" id="155974.SAMN04487818_103159"/>
<dbReference type="EMBL" id="FOGI01000003">
    <property type="protein sequence ID" value="SER39973.1"/>
    <property type="molecule type" value="Genomic_DNA"/>
</dbReference>
<dbReference type="RefSeq" id="WP_092775624.1">
    <property type="nucleotide sequence ID" value="NZ_FOGI01000003.1"/>
</dbReference>
<reference evidence="2" key="1">
    <citation type="submission" date="2016-10" db="EMBL/GenBank/DDBJ databases">
        <authorList>
            <person name="Varghese N."/>
            <person name="Submissions S."/>
        </authorList>
    </citation>
    <scope>NUCLEOTIDE SEQUENCE [LARGE SCALE GENOMIC DNA]</scope>
    <source>
        <strain evidence="2">DSM 44260</strain>
    </source>
</reference>
<gene>
    <name evidence="1" type="ORF">SAMN04487818_103159</name>
</gene>